<dbReference type="Proteomes" id="UP000649617">
    <property type="component" value="Unassembled WGS sequence"/>
</dbReference>
<name>A0A812XXU1_SYMPI</name>
<organism evidence="2 3">
    <name type="scientific">Symbiodinium pilosum</name>
    <name type="common">Dinoflagellate</name>
    <dbReference type="NCBI Taxonomy" id="2952"/>
    <lineage>
        <taxon>Eukaryota</taxon>
        <taxon>Sar</taxon>
        <taxon>Alveolata</taxon>
        <taxon>Dinophyceae</taxon>
        <taxon>Suessiales</taxon>
        <taxon>Symbiodiniaceae</taxon>
        <taxon>Symbiodinium</taxon>
    </lineage>
</organism>
<protein>
    <submittedName>
        <fullName evidence="2">Uncharacterized protein</fullName>
    </submittedName>
</protein>
<keyword evidence="3" id="KW-1185">Reference proteome</keyword>
<comment type="caution">
    <text evidence="2">The sequence shown here is derived from an EMBL/GenBank/DDBJ whole genome shotgun (WGS) entry which is preliminary data.</text>
</comment>
<feature type="non-terminal residue" evidence="2">
    <location>
        <position position="115"/>
    </location>
</feature>
<proteinExistence type="predicted"/>
<gene>
    <name evidence="2" type="ORF">SPIL2461_LOCUS21828</name>
</gene>
<feature type="chain" id="PRO_5032782207" evidence="1">
    <location>
        <begin position="17"/>
        <end position="115"/>
    </location>
</feature>
<reference evidence="2" key="1">
    <citation type="submission" date="2021-02" db="EMBL/GenBank/DDBJ databases">
        <authorList>
            <person name="Dougan E. K."/>
            <person name="Rhodes N."/>
            <person name="Thang M."/>
            <person name="Chan C."/>
        </authorList>
    </citation>
    <scope>NUCLEOTIDE SEQUENCE</scope>
</reference>
<dbReference type="AlphaFoldDB" id="A0A812XXU1"/>
<sequence>MGASPAALHSVVLALANNGLLLEGCATLLAQHHALLATEELASCVAAVGDQGHEGPDLVTACKHLAGRGAELASLSFNRLQALAVAATKSTALSFCSAPVVEAAVQALGQWTASE</sequence>
<evidence type="ECO:0000256" key="1">
    <source>
        <dbReference type="SAM" id="SignalP"/>
    </source>
</evidence>
<keyword evidence="1" id="KW-0732">Signal</keyword>
<evidence type="ECO:0000313" key="3">
    <source>
        <dbReference type="Proteomes" id="UP000649617"/>
    </source>
</evidence>
<accession>A0A812XXU1</accession>
<evidence type="ECO:0000313" key="2">
    <source>
        <dbReference type="EMBL" id="CAE7752958.1"/>
    </source>
</evidence>
<feature type="signal peptide" evidence="1">
    <location>
        <begin position="1"/>
        <end position="16"/>
    </location>
</feature>
<dbReference type="EMBL" id="CAJNIZ010046640">
    <property type="protein sequence ID" value="CAE7752958.1"/>
    <property type="molecule type" value="Genomic_DNA"/>
</dbReference>